<dbReference type="eggNOG" id="KOG0160">
    <property type="taxonomic scope" value="Eukaryota"/>
</dbReference>
<dbReference type="PROSITE" id="PS51456">
    <property type="entry name" value="MYOSIN_MOTOR"/>
    <property type="match status" value="1"/>
</dbReference>
<dbReference type="InterPro" id="IPR001609">
    <property type="entry name" value="Myosin_head_motor_dom-like"/>
</dbReference>
<keyword evidence="4 9" id="KW-0067">ATP-binding</keyword>
<keyword evidence="7 9" id="KW-0505">Motor protein</keyword>
<protein>
    <submittedName>
        <fullName evidence="13">Uncharacterized protein</fullName>
    </submittedName>
</protein>
<dbReference type="STRING" id="41875.K8EWU0"/>
<sequence>MAKKKTTTTTKGGAGFGGTQNDDDESGVMKETTVNDENFSFDVGTPVWVKDANHAWVAASISKVGSGDLSSGEGTSSLFFECTFAEDEDDGREEKKKNNSNGGNGGGGKGGGKGGDLSLASAQPTTIVITKENAKEDLALRERNTEEDMVKLSYLHEAGVLHNLRRRYSRDEIYTYTGQILIAVNPFQKIPHLYDQAMMEMYGGAEQGELSPHVYAVAEAAYKQMLSEGGSQSILVSGESGAGKTETAKHIMQYLAHSAKHEDGTSGVEKQVLETNPLLEAFGNAKTVRNDNSSRFGKFTEILFDEEDKISGAAIRTYLLERSRVVRVSDPERNFHVFYQILAGASKEEKSKWRLDGKTFEDFYYLNQSKCVKLERISDVVGYEETQNAMEVVGISESEREDVFGVVSGVLHLGNIDFSPSPEDEDASVVASNAKGSLEDAASVLKVDKDRLEKALISRQIVTADGAILKPLSVSDAKHNRDSLAKMLYSRLFDWLVERINQAIGNKKEDEEDAEDGENITGGKKSKRRFIGVLDIYGFESFKKNSFEQFCINFANEKLQQHFNQKVFKMEQEEYEKEAIDWSYIEFVDNQDILDVIERKVGGIISLLDESCIMTSTTSEQFAQKLFSALDDEKRFSKPKRSQIDFTLNHYAGDVTYESENFIEKNKDYAILEHTEVLSTSETNILRLIFEEKENEILNEGNKPPPPRAKKSAMKFTSIGNSFKHQLNDLMKKLHGTEPHFVRCVKPNQASVPSTFENANILQQLRCGGVLEAVRISCAGYPSRKPIELFLTRFGLLAPDEAAKFFTPGKEREALEGILNVANLQEWQIGKTKVFLRSGQMAVLDTLRSKKLGWAAVEIQKHVKRRVAQKQYKRTKSAAETVNKYARGMFARKIVREIRQTKAVTAIQAFVRMSICKKQFAETKEAAVKIQTLARAVKARKEFLELKERNLAAIRAQSVYRGQLARNRVKEIKKEQRDVAKMLEAKSELEKKLEAERARAKMLELQREEEKVKREAEEEEKRKNAEKEREEREAKEKIEREKQQEEAALAAKKAEEELKELRERAQKEELLRQETEQTVKKELEEANKTADQYEKALREALEENEKLRDRLAVAEAELDSFRNGLKTPGTAMMTGGPGGGKSRARIMNGTPLSASSLNTPMSAGGGEMDQSVDKEVPDSTSPQTISLKEDHEALRALLGHERAHEIFATPDGSPALAVIVFRCLLRWKAFSLERTSLFERILGAFENSLNRNAKDDNKAVAFWLTNAFALLHLLHRTLKNSGNRNRRGGVGILDRINSTISSRLKSPPTMFNQQPSISGSSDKENADANKTRRTSVDGNGHGNGGGGGGGEESVTAILGVKQIEAKYPGFLFRQSLGMFCEKAYGILRDNTKSMISPHLGSCIQAPRQRTGAIVGGKSTNDKDGKHMQLSSHWMSILEELDTILLAFTENNVPKALTSKFFTQIFCFINVNMFNALLLRRECCSFSNGEYIAAGLSELENWLNKNAAVVGEAPKKELRFINQAVQLLVINQKPRKTLNEITLELCPVLSIQQLYRICTMYWDDKYGTETVNQDVLKQMKNSMMDQQSNNQHNSFLLDDDSSIHFNVEEIAESSLEITLDFQSKDDLPEELAENEKFAFLSTRLTAGGA</sequence>
<evidence type="ECO:0000256" key="9">
    <source>
        <dbReference type="PROSITE-ProRule" id="PRU00782"/>
    </source>
</evidence>
<evidence type="ECO:0000259" key="12">
    <source>
        <dbReference type="PROSITE" id="PS51456"/>
    </source>
</evidence>
<evidence type="ECO:0000259" key="11">
    <source>
        <dbReference type="PROSITE" id="PS51126"/>
    </source>
</evidence>
<dbReference type="EMBL" id="FO082274">
    <property type="protein sequence ID" value="CCO16900.1"/>
    <property type="molecule type" value="Genomic_DNA"/>
</dbReference>
<dbReference type="RefSeq" id="XP_007513342.1">
    <property type="nucleotide sequence ID" value="XM_007513280.1"/>
</dbReference>
<dbReference type="OrthoDB" id="6108017at2759"/>
<dbReference type="SMART" id="SM00015">
    <property type="entry name" value="IQ"/>
    <property type="match status" value="5"/>
</dbReference>
<feature type="compositionally biased region" description="Basic and acidic residues" evidence="10">
    <location>
        <begin position="1321"/>
        <end position="1330"/>
    </location>
</feature>
<evidence type="ECO:0000256" key="1">
    <source>
        <dbReference type="ARBA" id="ARBA00008049"/>
    </source>
</evidence>
<dbReference type="InterPro" id="IPR027417">
    <property type="entry name" value="P-loop_NTPase"/>
</dbReference>
<feature type="region of interest" description="Disordered" evidence="10">
    <location>
        <begin position="1303"/>
        <end position="1350"/>
    </location>
</feature>
<keyword evidence="2" id="KW-0677">Repeat</keyword>
<dbReference type="FunFam" id="1.10.10.820:FF:000001">
    <property type="entry name" value="Myosin heavy chain"/>
    <property type="match status" value="1"/>
</dbReference>
<dbReference type="Gene3D" id="1.20.120.720">
    <property type="entry name" value="Myosin VI head, motor domain, U50 subdomain"/>
    <property type="match status" value="1"/>
</dbReference>
<name>K8EWU0_9CHLO</name>
<dbReference type="CDD" id="cd01384">
    <property type="entry name" value="MYSc_Myo11"/>
    <property type="match status" value="1"/>
</dbReference>
<dbReference type="SUPFAM" id="SSF52540">
    <property type="entry name" value="P-loop containing nucleoside triphosphate hydrolases"/>
    <property type="match status" value="2"/>
</dbReference>
<evidence type="ECO:0000256" key="8">
    <source>
        <dbReference type="ARBA" id="ARBA00023203"/>
    </source>
</evidence>
<evidence type="ECO:0000256" key="10">
    <source>
        <dbReference type="SAM" id="MobiDB-lite"/>
    </source>
</evidence>
<dbReference type="GO" id="GO:0016459">
    <property type="term" value="C:myosin complex"/>
    <property type="evidence" value="ECO:0007669"/>
    <property type="project" value="UniProtKB-KW"/>
</dbReference>
<proteinExistence type="inferred from homology"/>
<dbReference type="Gene3D" id="6.20.240.20">
    <property type="match status" value="1"/>
</dbReference>
<dbReference type="GO" id="GO:0016020">
    <property type="term" value="C:membrane"/>
    <property type="evidence" value="ECO:0007669"/>
    <property type="project" value="TreeGrafter"/>
</dbReference>
<dbReference type="GO" id="GO:0007015">
    <property type="term" value="P:actin filament organization"/>
    <property type="evidence" value="ECO:0007669"/>
    <property type="project" value="TreeGrafter"/>
</dbReference>
<accession>K8EWU0</accession>
<dbReference type="InterPro" id="IPR036961">
    <property type="entry name" value="Kinesin_motor_dom_sf"/>
</dbReference>
<dbReference type="PANTHER" id="PTHR13140:SF781">
    <property type="entry name" value="MYOSIN-15"/>
    <property type="match status" value="1"/>
</dbReference>
<dbReference type="Gene3D" id="1.20.58.530">
    <property type="match status" value="1"/>
</dbReference>
<dbReference type="PANTHER" id="PTHR13140">
    <property type="entry name" value="MYOSIN"/>
    <property type="match status" value="1"/>
</dbReference>
<dbReference type="InterPro" id="IPR036018">
    <property type="entry name" value="MYSc_Myo11"/>
</dbReference>
<dbReference type="InterPro" id="IPR002710">
    <property type="entry name" value="Dilute_dom"/>
</dbReference>
<dbReference type="GO" id="GO:0005524">
    <property type="term" value="F:ATP binding"/>
    <property type="evidence" value="ECO:0007669"/>
    <property type="project" value="UniProtKB-UniRule"/>
</dbReference>
<dbReference type="Gene3D" id="1.10.10.820">
    <property type="match status" value="1"/>
</dbReference>
<keyword evidence="3 9" id="KW-0547">Nucleotide-binding</keyword>
<dbReference type="GeneID" id="19015858"/>
<feature type="domain" description="Myosin motor" evidence="12">
    <location>
        <begin position="144"/>
        <end position="849"/>
    </location>
</feature>
<evidence type="ECO:0000256" key="4">
    <source>
        <dbReference type="ARBA" id="ARBA00022840"/>
    </source>
</evidence>
<keyword evidence="5" id="KW-0175">Coiled coil</keyword>
<dbReference type="Pfam" id="PF01843">
    <property type="entry name" value="DIL"/>
    <property type="match status" value="1"/>
</dbReference>
<dbReference type="KEGG" id="bpg:Bathy05g03550"/>
<evidence type="ECO:0000313" key="14">
    <source>
        <dbReference type="Proteomes" id="UP000198341"/>
    </source>
</evidence>
<evidence type="ECO:0000256" key="5">
    <source>
        <dbReference type="ARBA" id="ARBA00023054"/>
    </source>
</evidence>
<feature type="domain" description="Dilute" evidence="11">
    <location>
        <begin position="1239"/>
        <end position="1585"/>
    </location>
</feature>
<feature type="compositionally biased region" description="Gly residues" evidence="10">
    <location>
        <begin position="1339"/>
        <end position="1350"/>
    </location>
</feature>
<feature type="region of interest" description="Disordered" evidence="10">
    <location>
        <begin position="1158"/>
        <end position="1183"/>
    </location>
</feature>
<dbReference type="Pfam" id="PF00612">
    <property type="entry name" value="IQ"/>
    <property type="match status" value="2"/>
</dbReference>
<evidence type="ECO:0000256" key="7">
    <source>
        <dbReference type="ARBA" id="ARBA00023175"/>
    </source>
</evidence>
<reference evidence="13 14" key="1">
    <citation type="submission" date="2011-10" db="EMBL/GenBank/DDBJ databases">
        <authorList>
            <person name="Genoscope - CEA"/>
        </authorList>
    </citation>
    <scope>NUCLEOTIDE SEQUENCE [LARGE SCALE GENOMIC DNA]</scope>
    <source>
        <strain evidence="13 14">RCC 1105</strain>
    </source>
</reference>
<dbReference type="Pfam" id="PF00063">
    <property type="entry name" value="Myosin_head"/>
    <property type="match status" value="1"/>
</dbReference>
<evidence type="ECO:0000256" key="6">
    <source>
        <dbReference type="ARBA" id="ARBA00023123"/>
    </source>
</evidence>
<dbReference type="GO" id="GO:0005737">
    <property type="term" value="C:cytoplasm"/>
    <property type="evidence" value="ECO:0007669"/>
    <property type="project" value="TreeGrafter"/>
</dbReference>
<evidence type="ECO:0000256" key="3">
    <source>
        <dbReference type="ARBA" id="ARBA00022741"/>
    </source>
</evidence>
<dbReference type="Gene3D" id="1.20.5.190">
    <property type="match status" value="2"/>
</dbReference>
<organism evidence="13 14">
    <name type="scientific">Bathycoccus prasinos</name>
    <dbReference type="NCBI Taxonomy" id="41875"/>
    <lineage>
        <taxon>Eukaryota</taxon>
        <taxon>Viridiplantae</taxon>
        <taxon>Chlorophyta</taxon>
        <taxon>Mamiellophyceae</taxon>
        <taxon>Mamiellales</taxon>
        <taxon>Bathycoccaceae</taxon>
        <taxon>Bathycoccus</taxon>
    </lineage>
</organism>
<feature type="compositionally biased region" description="Polar residues" evidence="10">
    <location>
        <begin position="1303"/>
        <end position="1320"/>
    </location>
</feature>
<feature type="region of interest" description="Disordered" evidence="10">
    <location>
        <begin position="1"/>
        <end position="37"/>
    </location>
</feature>
<gene>
    <name evidence="13" type="ORF">Bathy05g03550</name>
</gene>
<feature type="region of interest" description="Disordered" evidence="10">
    <location>
        <begin position="88"/>
        <end position="117"/>
    </location>
</feature>
<evidence type="ECO:0000256" key="2">
    <source>
        <dbReference type="ARBA" id="ARBA00022737"/>
    </source>
</evidence>
<dbReference type="SMART" id="SM01132">
    <property type="entry name" value="DIL"/>
    <property type="match status" value="1"/>
</dbReference>
<dbReference type="Proteomes" id="UP000198341">
    <property type="component" value="Chromosome 5"/>
</dbReference>
<feature type="binding site" evidence="9">
    <location>
        <begin position="238"/>
        <end position="245"/>
    </location>
    <ligand>
        <name>ATP</name>
        <dbReference type="ChEBI" id="CHEBI:30616"/>
    </ligand>
</feature>
<dbReference type="Gene3D" id="3.40.850.10">
    <property type="entry name" value="Kinesin motor domain"/>
    <property type="match status" value="1"/>
</dbReference>
<dbReference type="PRINTS" id="PR00193">
    <property type="entry name" value="MYOSINHEAVY"/>
</dbReference>
<dbReference type="InterPro" id="IPR000048">
    <property type="entry name" value="IQ_motif_EF-hand-BS"/>
</dbReference>
<keyword evidence="8 9" id="KW-0009">Actin-binding</keyword>
<comment type="similarity">
    <text evidence="1">Belongs to the TRAFAC class myosin-kinesin ATPase superfamily. Myosin family. Plant myosin class XI subfamily.</text>
</comment>
<feature type="region of interest" description="Actin-binding" evidence="9">
    <location>
        <begin position="727"/>
        <end position="749"/>
    </location>
</feature>
<keyword evidence="14" id="KW-1185">Reference proteome</keyword>
<dbReference type="GO" id="GO:0000146">
    <property type="term" value="F:microfilament motor activity"/>
    <property type="evidence" value="ECO:0007669"/>
    <property type="project" value="TreeGrafter"/>
</dbReference>
<feature type="region of interest" description="Disordered" evidence="10">
    <location>
        <begin position="1005"/>
        <end position="1051"/>
    </location>
</feature>
<feature type="compositionally biased region" description="Gly residues" evidence="10">
    <location>
        <begin position="102"/>
        <end position="115"/>
    </location>
</feature>
<dbReference type="GO" id="GO:0030048">
    <property type="term" value="P:actin filament-based movement"/>
    <property type="evidence" value="ECO:0007669"/>
    <property type="project" value="UniProtKB-ARBA"/>
</dbReference>
<keyword evidence="6 9" id="KW-0518">Myosin</keyword>
<dbReference type="PROSITE" id="PS51126">
    <property type="entry name" value="DILUTE"/>
    <property type="match status" value="1"/>
</dbReference>
<dbReference type="PROSITE" id="PS50096">
    <property type="entry name" value="IQ"/>
    <property type="match status" value="3"/>
</dbReference>
<feature type="compositionally biased region" description="Basic and acidic residues" evidence="10">
    <location>
        <begin position="1005"/>
        <end position="1045"/>
    </location>
</feature>
<dbReference type="SMART" id="SM00242">
    <property type="entry name" value="MYSc"/>
    <property type="match status" value="1"/>
</dbReference>
<dbReference type="GO" id="GO:0051015">
    <property type="term" value="F:actin filament binding"/>
    <property type="evidence" value="ECO:0007669"/>
    <property type="project" value="TreeGrafter"/>
</dbReference>
<evidence type="ECO:0000313" key="13">
    <source>
        <dbReference type="EMBL" id="CCO16900.1"/>
    </source>
</evidence>